<sequence>YLAEQHELDIFLGADRERLHKLLCQQEYGVRITKKDVLRELETLQSNLSLYESKLLTLQTMWAKLTKTSDHTAQKL</sequence>
<accession>A0A0B6Z6A3</accession>
<evidence type="ECO:0000313" key="1">
    <source>
        <dbReference type="EMBL" id="CEK63255.1"/>
    </source>
</evidence>
<gene>
    <name evidence="1" type="primary">ORF47697</name>
</gene>
<dbReference type="EMBL" id="HACG01016390">
    <property type="protein sequence ID" value="CEK63255.1"/>
    <property type="molecule type" value="Transcribed_RNA"/>
</dbReference>
<dbReference type="AlphaFoldDB" id="A0A0B6Z6A3"/>
<reference evidence="1" key="1">
    <citation type="submission" date="2014-12" db="EMBL/GenBank/DDBJ databases">
        <title>Insight into the proteome of Arion vulgaris.</title>
        <authorList>
            <person name="Aradska J."/>
            <person name="Bulat T."/>
            <person name="Smidak R."/>
            <person name="Sarate P."/>
            <person name="Gangsoo J."/>
            <person name="Sialana F."/>
            <person name="Bilban M."/>
            <person name="Lubec G."/>
        </authorList>
    </citation>
    <scope>NUCLEOTIDE SEQUENCE</scope>
    <source>
        <tissue evidence="1">Skin</tissue>
    </source>
</reference>
<feature type="non-terminal residue" evidence="1">
    <location>
        <position position="1"/>
    </location>
</feature>
<feature type="non-terminal residue" evidence="1">
    <location>
        <position position="76"/>
    </location>
</feature>
<protein>
    <submittedName>
        <fullName evidence="1">Uncharacterized protein</fullName>
    </submittedName>
</protein>
<proteinExistence type="predicted"/>
<organism evidence="1">
    <name type="scientific">Arion vulgaris</name>
    <dbReference type="NCBI Taxonomy" id="1028688"/>
    <lineage>
        <taxon>Eukaryota</taxon>
        <taxon>Metazoa</taxon>
        <taxon>Spiralia</taxon>
        <taxon>Lophotrochozoa</taxon>
        <taxon>Mollusca</taxon>
        <taxon>Gastropoda</taxon>
        <taxon>Heterobranchia</taxon>
        <taxon>Euthyneura</taxon>
        <taxon>Panpulmonata</taxon>
        <taxon>Eupulmonata</taxon>
        <taxon>Stylommatophora</taxon>
        <taxon>Helicina</taxon>
        <taxon>Arionoidea</taxon>
        <taxon>Arionidae</taxon>
        <taxon>Arion</taxon>
    </lineage>
</organism>
<name>A0A0B6Z6A3_9EUPU</name>